<feature type="region of interest" description="Disordered" evidence="1">
    <location>
        <begin position="74"/>
        <end position="102"/>
    </location>
</feature>
<keyword evidence="2" id="KW-0812">Transmembrane</keyword>
<comment type="caution">
    <text evidence="3">The sequence shown here is derived from an EMBL/GenBank/DDBJ whole genome shotgun (WGS) entry which is preliminary data.</text>
</comment>
<reference evidence="3 4" key="1">
    <citation type="submission" date="2023-11" db="EMBL/GenBank/DDBJ databases">
        <authorList>
            <person name="Okamura Y."/>
        </authorList>
    </citation>
    <scope>NUCLEOTIDE SEQUENCE [LARGE SCALE GENOMIC DNA]</scope>
</reference>
<sequence>MYIFLLLLVKVSCEWVEISQNYYRQDPPRLKQKVIEEVEYRNQTMTPQWNRATINKVSNVGNIQRVPYASVKSPYVRPNSEKTSPGFSPTESSKTGITSSRPLSSLQADNLDMERIHTRNEVTYKNSSIFEKPKLNNLDNTFATLPDLDESKREDLSDKITRHNILNGPSTIKHELNSTRSHHVNKGTINKIQYSDKQLNDAPIPQENKLEGIWKAVKLVADTISKHSRKSLKSKVRYLENLRKIIMTSVEDKVDLVWPDDAVPRRVSRSSESRGHVEIPSSEGALMTISFLTFAVFLIKLVLQVIHTYKQKAMMVTPTVVAAVGRASRVIKQNPH</sequence>
<keyword evidence="4" id="KW-1185">Reference proteome</keyword>
<name>A0AAV1JDJ7_9NEOP</name>
<evidence type="ECO:0000313" key="3">
    <source>
        <dbReference type="EMBL" id="CAK1547533.1"/>
    </source>
</evidence>
<feature type="compositionally biased region" description="Polar residues" evidence="1">
    <location>
        <begin position="81"/>
        <end position="102"/>
    </location>
</feature>
<keyword evidence="2" id="KW-0472">Membrane</keyword>
<keyword evidence="2" id="KW-1133">Transmembrane helix</keyword>
<feature type="transmembrane region" description="Helical" evidence="2">
    <location>
        <begin position="284"/>
        <end position="306"/>
    </location>
</feature>
<organism evidence="3 4">
    <name type="scientific">Leptosia nina</name>
    <dbReference type="NCBI Taxonomy" id="320188"/>
    <lineage>
        <taxon>Eukaryota</taxon>
        <taxon>Metazoa</taxon>
        <taxon>Ecdysozoa</taxon>
        <taxon>Arthropoda</taxon>
        <taxon>Hexapoda</taxon>
        <taxon>Insecta</taxon>
        <taxon>Pterygota</taxon>
        <taxon>Neoptera</taxon>
        <taxon>Endopterygota</taxon>
        <taxon>Lepidoptera</taxon>
        <taxon>Glossata</taxon>
        <taxon>Ditrysia</taxon>
        <taxon>Papilionoidea</taxon>
        <taxon>Pieridae</taxon>
        <taxon>Pierinae</taxon>
        <taxon>Leptosia</taxon>
    </lineage>
</organism>
<dbReference type="Proteomes" id="UP001497472">
    <property type="component" value="Unassembled WGS sequence"/>
</dbReference>
<dbReference type="EMBL" id="CAVLEF010000009">
    <property type="protein sequence ID" value="CAK1547533.1"/>
    <property type="molecule type" value="Genomic_DNA"/>
</dbReference>
<dbReference type="AlphaFoldDB" id="A0AAV1JDJ7"/>
<proteinExistence type="predicted"/>
<gene>
    <name evidence="3" type="ORF">LNINA_LOCUS7002</name>
</gene>
<evidence type="ECO:0000313" key="4">
    <source>
        <dbReference type="Proteomes" id="UP001497472"/>
    </source>
</evidence>
<protein>
    <submittedName>
        <fullName evidence="3">Uncharacterized protein</fullName>
    </submittedName>
</protein>
<accession>A0AAV1JDJ7</accession>
<evidence type="ECO:0000256" key="2">
    <source>
        <dbReference type="SAM" id="Phobius"/>
    </source>
</evidence>
<evidence type="ECO:0000256" key="1">
    <source>
        <dbReference type="SAM" id="MobiDB-lite"/>
    </source>
</evidence>